<name>A0A1I7VKV4_LOALO</name>
<evidence type="ECO:0000313" key="2">
    <source>
        <dbReference type="WBParaSite" id="EN70_3643"/>
    </source>
</evidence>
<accession>A0A1I7VKV4</accession>
<organism evidence="1 2">
    <name type="scientific">Loa loa</name>
    <name type="common">Eye worm</name>
    <name type="synonym">Filaria loa</name>
    <dbReference type="NCBI Taxonomy" id="7209"/>
    <lineage>
        <taxon>Eukaryota</taxon>
        <taxon>Metazoa</taxon>
        <taxon>Ecdysozoa</taxon>
        <taxon>Nematoda</taxon>
        <taxon>Chromadorea</taxon>
        <taxon>Rhabditida</taxon>
        <taxon>Spirurina</taxon>
        <taxon>Spiruromorpha</taxon>
        <taxon>Filarioidea</taxon>
        <taxon>Onchocercidae</taxon>
        <taxon>Loa</taxon>
    </lineage>
</organism>
<sequence>MSIEYNDLISLCSDSAFWPHPLCTMCQWKSVNSYGQRFCLFEFNDKRHTQYGVTVQRSVAYLNVRTSGVAWQIIEIFARIKFDLIQK</sequence>
<reference evidence="2" key="2">
    <citation type="submission" date="2016-11" db="UniProtKB">
        <authorList>
            <consortium name="WormBaseParasite"/>
        </authorList>
    </citation>
    <scope>IDENTIFICATION</scope>
</reference>
<protein>
    <submittedName>
        <fullName evidence="2">CUB domain-containing protein</fullName>
    </submittedName>
</protein>
<dbReference type="AlphaFoldDB" id="A0A1I7VKV4"/>
<evidence type="ECO:0000313" key="1">
    <source>
        <dbReference type="Proteomes" id="UP000095285"/>
    </source>
</evidence>
<proteinExistence type="predicted"/>
<dbReference type="WBParaSite" id="EN70_3643">
    <property type="protein sequence ID" value="EN70_3643"/>
    <property type="gene ID" value="EN70_3643"/>
</dbReference>
<reference evidence="1" key="1">
    <citation type="submission" date="2012-04" db="EMBL/GenBank/DDBJ databases">
        <title>The Genome Sequence of Loa loa.</title>
        <authorList>
            <consortium name="The Broad Institute Genome Sequencing Platform"/>
            <consortium name="Broad Institute Genome Sequencing Center for Infectious Disease"/>
            <person name="Nutman T.B."/>
            <person name="Fink D.L."/>
            <person name="Russ C."/>
            <person name="Young S."/>
            <person name="Zeng Q."/>
            <person name="Gargeya S."/>
            <person name="Alvarado L."/>
            <person name="Berlin A."/>
            <person name="Chapman S.B."/>
            <person name="Chen Z."/>
            <person name="Freedman E."/>
            <person name="Gellesch M."/>
            <person name="Goldberg J."/>
            <person name="Griggs A."/>
            <person name="Gujja S."/>
            <person name="Heilman E.R."/>
            <person name="Heiman D."/>
            <person name="Howarth C."/>
            <person name="Mehta T."/>
            <person name="Neiman D."/>
            <person name="Pearson M."/>
            <person name="Roberts A."/>
            <person name="Saif S."/>
            <person name="Shea T."/>
            <person name="Shenoy N."/>
            <person name="Sisk P."/>
            <person name="Stolte C."/>
            <person name="Sykes S."/>
            <person name="White J."/>
            <person name="Yandava C."/>
            <person name="Haas B."/>
            <person name="Henn M.R."/>
            <person name="Nusbaum C."/>
            <person name="Birren B."/>
        </authorList>
    </citation>
    <scope>NUCLEOTIDE SEQUENCE [LARGE SCALE GENOMIC DNA]</scope>
</reference>
<keyword evidence="1" id="KW-1185">Reference proteome</keyword>
<dbReference type="Proteomes" id="UP000095285">
    <property type="component" value="Unassembled WGS sequence"/>
</dbReference>